<sequence>MTDLAVATALAGLVVATTLLGLLWKSRQGRVSPAAGTRQLDLPGVALDGRTTFVQFSSPVCSACRSTARLLDELSTGHPGVGHVELDVTDHPELASRLNIMQTPTTLLVGGDGILRARFNGAAPAVTVREQLDSALSGSAVPSAGAAR</sequence>
<feature type="transmembrane region" description="Helical" evidence="1">
    <location>
        <begin position="6"/>
        <end position="24"/>
    </location>
</feature>
<dbReference type="EMBL" id="BMXK01000001">
    <property type="protein sequence ID" value="GHD00243.1"/>
    <property type="molecule type" value="Genomic_DNA"/>
</dbReference>
<dbReference type="SUPFAM" id="SSF52833">
    <property type="entry name" value="Thioredoxin-like"/>
    <property type="match status" value="1"/>
</dbReference>
<dbReference type="InterPro" id="IPR013766">
    <property type="entry name" value="Thioredoxin_domain"/>
</dbReference>
<accession>A0ABQ3GB00</accession>
<keyword evidence="4" id="KW-1185">Reference proteome</keyword>
<evidence type="ECO:0000256" key="1">
    <source>
        <dbReference type="SAM" id="Phobius"/>
    </source>
</evidence>
<reference evidence="4" key="1">
    <citation type="journal article" date="2019" name="Int. J. Syst. Evol. Microbiol.">
        <title>The Global Catalogue of Microorganisms (GCM) 10K type strain sequencing project: providing services to taxonomists for standard genome sequencing and annotation.</title>
        <authorList>
            <consortium name="The Broad Institute Genomics Platform"/>
            <consortium name="The Broad Institute Genome Sequencing Center for Infectious Disease"/>
            <person name="Wu L."/>
            <person name="Ma J."/>
        </authorList>
    </citation>
    <scope>NUCLEOTIDE SEQUENCE [LARGE SCALE GENOMIC DNA]</scope>
    <source>
        <strain evidence="4">KCTC 19466</strain>
    </source>
</reference>
<feature type="domain" description="Thioredoxin" evidence="2">
    <location>
        <begin position="1"/>
        <end position="137"/>
    </location>
</feature>
<evidence type="ECO:0000259" key="2">
    <source>
        <dbReference type="PROSITE" id="PS51352"/>
    </source>
</evidence>
<dbReference type="CDD" id="cd02947">
    <property type="entry name" value="TRX_family"/>
    <property type="match status" value="1"/>
</dbReference>
<dbReference type="Proteomes" id="UP000642819">
    <property type="component" value="Unassembled WGS sequence"/>
</dbReference>
<name>A0ABQ3GB00_9MICC</name>
<evidence type="ECO:0000313" key="4">
    <source>
        <dbReference type="Proteomes" id="UP000642819"/>
    </source>
</evidence>
<keyword evidence="1" id="KW-1133">Transmembrane helix</keyword>
<gene>
    <name evidence="3" type="ORF">GCM10008096_03280</name>
</gene>
<dbReference type="InterPro" id="IPR036249">
    <property type="entry name" value="Thioredoxin-like_sf"/>
</dbReference>
<dbReference type="Pfam" id="PF00085">
    <property type="entry name" value="Thioredoxin"/>
    <property type="match status" value="1"/>
</dbReference>
<protein>
    <recommendedName>
        <fullName evidence="2">Thioredoxin domain-containing protein</fullName>
    </recommendedName>
</protein>
<dbReference type="Gene3D" id="3.40.30.10">
    <property type="entry name" value="Glutaredoxin"/>
    <property type="match status" value="1"/>
</dbReference>
<organism evidence="3 4">
    <name type="scientific">Zhihengliuella salsuginis</name>
    <dbReference type="NCBI Taxonomy" id="578222"/>
    <lineage>
        <taxon>Bacteria</taxon>
        <taxon>Bacillati</taxon>
        <taxon>Actinomycetota</taxon>
        <taxon>Actinomycetes</taxon>
        <taxon>Micrococcales</taxon>
        <taxon>Micrococcaceae</taxon>
        <taxon>Zhihengliuella</taxon>
    </lineage>
</organism>
<keyword evidence="1" id="KW-0472">Membrane</keyword>
<dbReference type="RefSeq" id="WP_189348353.1">
    <property type="nucleotide sequence ID" value="NZ_BMXK01000001.1"/>
</dbReference>
<comment type="caution">
    <text evidence="3">The sequence shown here is derived from an EMBL/GenBank/DDBJ whole genome shotgun (WGS) entry which is preliminary data.</text>
</comment>
<dbReference type="PROSITE" id="PS51352">
    <property type="entry name" value="THIOREDOXIN_2"/>
    <property type="match status" value="1"/>
</dbReference>
<evidence type="ECO:0000313" key="3">
    <source>
        <dbReference type="EMBL" id="GHD00243.1"/>
    </source>
</evidence>
<proteinExistence type="predicted"/>
<keyword evidence="1" id="KW-0812">Transmembrane</keyword>